<dbReference type="PANTHER" id="PTHR30336">
    <property type="entry name" value="INNER MEMBRANE PROTEIN, PROBABLE PERMEASE"/>
    <property type="match status" value="1"/>
</dbReference>
<dbReference type="CDD" id="cd06259">
    <property type="entry name" value="YdcF-like"/>
    <property type="match status" value="1"/>
</dbReference>
<dbReference type="EMBL" id="LBYB01000001">
    <property type="protein sequence ID" value="KKR42813.1"/>
    <property type="molecule type" value="Genomic_DNA"/>
</dbReference>
<dbReference type="PANTHER" id="PTHR30336:SF20">
    <property type="entry name" value="DUF218 DOMAIN-CONTAINING PROTEIN"/>
    <property type="match status" value="1"/>
</dbReference>
<comment type="caution">
    <text evidence="3">The sequence shown here is derived from an EMBL/GenBank/DDBJ whole genome shotgun (WGS) entry which is preliminary data.</text>
</comment>
<evidence type="ECO:0000259" key="2">
    <source>
        <dbReference type="Pfam" id="PF02698"/>
    </source>
</evidence>
<gene>
    <name evidence="3" type="ORF">UT77_C0001G0264</name>
</gene>
<protein>
    <recommendedName>
        <fullName evidence="2">DUF218 domain-containing protein</fullName>
    </recommendedName>
</protein>
<keyword evidence="1" id="KW-0472">Membrane</keyword>
<dbReference type="Pfam" id="PF02698">
    <property type="entry name" value="DUF218"/>
    <property type="match status" value="1"/>
</dbReference>
<name>A0A0G0QRN7_9BACT</name>
<evidence type="ECO:0000256" key="1">
    <source>
        <dbReference type="SAM" id="Phobius"/>
    </source>
</evidence>
<reference evidence="3 4" key="1">
    <citation type="journal article" date="2015" name="Nature">
        <title>rRNA introns, odd ribosomes, and small enigmatic genomes across a large radiation of phyla.</title>
        <authorList>
            <person name="Brown C.T."/>
            <person name="Hug L.A."/>
            <person name="Thomas B.C."/>
            <person name="Sharon I."/>
            <person name="Castelle C.J."/>
            <person name="Singh A."/>
            <person name="Wilkins M.J."/>
            <person name="Williams K.H."/>
            <person name="Banfield J.F."/>
        </authorList>
    </citation>
    <scope>NUCLEOTIDE SEQUENCE [LARGE SCALE GENOMIC DNA]</scope>
</reference>
<organism evidence="3 4">
    <name type="scientific">Candidatus Daviesbacteria bacterium GW2011_GWC2_40_12</name>
    <dbReference type="NCBI Taxonomy" id="1618431"/>
    <lineage>
        <taxon>Bacteria</taxon>
        <taxon>Candidatus Daviesiibacteriota</taxon>
    </lineage>
</organism>
<sequence>MKKKLLFICLGLISIAVILYWLKVPHLLIGRYLAPSDNLSRADAIVVVSGDSDRMRQAIDLYKQGYAPKLILSGAARDGITSNALAMHIEASQSGIPNEAVILEEKANNTYENALYTKEIVLSQGMQNIILVTSPYHQRRVYETFKNVFKGSKVKLQNSPSIYSSWKPDNWWNRERELHLTQEETIKVLWSSITGSY</sequence>
<evidence type="ECO:0000313" key="3">
    <source>
        <dbReference type="EMBL" id="KKR42813.1"/>
    </source>
</evidence>
<feature type="domain" description="DUF218" evidence="2">
    <location>
        <begin position="43"/>
        <end position="151"/>
    </location>
</feature>
<keyword evidence="1" id="KW-1133">Transmembrane helix</keyword>
<dbReference type="GO" id="GO:0005886">
    <property type="term" value="C:plasma membrane"/>
    <property type="evidence" value="ECO:0007669"/>
    <property type="project" value="TreeGrafter"/>
</dbReference>
<keyword evidence="1" id="KW-0812">Transmembrane</keyword>
<dbReference type="AlphaFoldDB" id="A0A0G0QRN7"/>
<accession>A0A0G0QRN7</accession>
<dbReference type="InterPro" id="IPR003848">
    <property type="entry name" value="DUF218"/>
</dbReference>
<feature type="transmembrane region" description="Helical" evidence="1">
    <location>
        <begin position="5"/>
        <end position="22"/>
    </location>
</feature>
<dbReference type="InterPro" id="IPR051599">
    <property type="entry name" value="Cell_Envelope_Assoc"/>
</dbReference>
<dbReference type="InterPro" id="IPR014729">
    <property type="entry name" value="Rossmann-like_a/b/a_fold"/>
</dbReference>
<dbReference type="Gene3D" id="3.40.50.620">
    <property type="entry name" value="HUPs"/>
    <property type="match status" value="1"/>
</dbReference>
<dbReference type="Proteomes" id="UP000034881">
    <property type="component" value="Unassembled WGS sequence"/>
</dbReference>
<proteinExistence type="predicted"/>
<evidence type="ECO:0000313" key="4">
    <source>
        <dbReference type="Proteomes" id="UP000034881"/>
    </source>
</evidence>